<dbReference type="InterPro" id="IPR032446">
    <property type="entry name" value="SCAPER_N"/>
</dbReference>
<keyword evidence="1" id="KW-0175">Coiled coil</keyword>
<evidence type="ECO:0000256" key="2">
    <source>
        <dbReference type="SAM" id="MobiDB-lite"/>
    </source>
</evidence>
<feature type="region of interest" description="Disordered" evidence="2">
    <location>
        <begin position="480"/>
        <end position="512"/>
    </location>
</feature>
<gene>
    <name evidence="4" type="ORF">CAMP_LOCUS457</name>
</gene>
<evidence type="ECO:0000313" key="4">
    <source>
        <dbReference type="EMBL" id="CAI5437820.1"/>
    </source>
</evidence>
<dbReference type="EMBL" id="CANHGI010000001">
    <property type="protein sequence ID" value="CAI5437820.1"/>
    <property type="molecule type" value="Genomic_DNA"/>
</dbReference>
<feature type="coiled-coil region" evidence="1">
    <location>
        <begin position="512"/>
        <end position="572"/>
    </location>
</feature>
<dbReference type="AlphaFoldDB" id="A0A9P1I4E8"/>
<name>A0A9P1I4E8_9PELO</name>
<comment type="caution">
    <text evidence="4">The sequence shown here is derived from an EMBL/GenBank/DDBJ whole genome shotgun (WGS) entry which is preliminary data.</text>
</comment>
<dbReference type="Proteomes" id="UP001152747">
    <property type="component" value="Unassembled WGS sequence"/>
</dbReference>
<dbReference type="OrthoDB" id="71500at2759"/>
<dbReference type="Pfam" id="PF16501">
    <property type="entry name" value="SCAPER_N"/>
    <property type="match status" value="1"/>
</dbReference>
<protein>
    <recommendedName>
        <fullName evidence="3">S phase cyclin A-associated protein in the endoplasmic reticulum N-terminal domain-containing protein</fullName>
    </recommendedName>
</protein>
<feature type="domain" description="S phase cyclin A-associated protein in the endoplasmic reticulum N-terminal" evidence="3">
    <location>
        <begin position="16"/>
        <end position="104"/>
    </location>
</feature>
<proteinExistence type="predicted"/>
<evidence type="ECO:0000313" key="5">
    <source>
        <dbReference type="Proteomes" id="UP001152747"/>
    </source>
</evidence>
<feature type="compositionally biased region" description="Polar residues" evidence="2">
    <location>
        <begin position="326"/>
        <end position="344"/>
    </location>
</feature>
<feature type="coiled-coil region" evidence="1">
    <location>
        <begin position="597"/>
        <end position="648"/>
    </location>
</feature>
<evidence type="ECO:0000256" key="1">
    <source>
        <dbReference type="SAM" id="Coils"/>
    </source>
</evidence>
<feature type="region of interest" description="Disordered" evidence="2">
    <location>
        <begin position="307"/>
        <end position="366"/>
    </location>
</feature>
<evidence type="ECO:0000259" key="3">
    <source>
        <dbReference type="Pfam" id="PF16501"/>
    </source>
</evidence>
<keyword evidence="5" id="KW-1185">Reference proteome</keyword>
<feature type="region of interest" description="Disordered" evidence="2">
    <location>
        <begin position="429"/>
        <end position="448"/>
    </location>
</feature>
<dbReference type="PANTHER" id="PTHR31434">
    <property type="entry name" value="S PHASE CYCLIN A-ASSOCIATED PROTEIN IN THE ENDOPLASMIC RETICULUM"/>
    <property type="match status" value="1"/>
</dbReference>
<feature type="region of interest" description="Disordered" evidence="2">
    <location>
        <begin position="276"/>
        <end position="295"/>
    </location>
</feature>
<organism evidence="4 5">
    <name type="scientific">Caenorhabditis angaria</name>
    <dbReference type="NCBI Taxonomy" id="860376"/>
    <lineage>
        <taxon>Eukaryota</taxon>
        <taxon>Metazoa</taxon>
        <taxon>Ecdysozoa</taxon>
        <taxon>Nematoda</taxon>
        <taxon>Chromadorea</taxon>
        <taxon>Rhabditida</taxon>
        <taxon>Rhabditina</taxon>
        <taxon>Rhabditomorpha</taxon>
        <taxon>Rhabditoidea</taxon>
        <taxon>Rhabditidae</taxon>
        <taxon>Peloderinae</taxon>
        <taxon>Caenorhabditis</taxon>
    </lineage>
</organism>
<dbReference type="PANTHER" id="PTHR31434:SF2">
    <property type="entry name" value="S PHASE CYCLIN A-ASSOCIATED PROTEIN IN THE ENDOPLASMIC RETICULUM"/>
    <property type="match status" value="1"/>
</dbReference>
<feature type="region of interest" description="Disordered" evidence="2">
    <location>
        <begin position="216"/>
        <end position="242"/>
    </location>
</feature>
<reference evidence="4" key="1">
    <citation type="submission" date="2022-11" db="EMBL/GenBank/DDBJ databases">
        <authorList>
            <person name="Kikuchi T."/>
        </authorList>
    </citation>
    <scope>NUCLEOTIDE SEQUENCE</scope>
    <source>
        <strain evidence="4">PS1010</strain>
    </source>
</reference>
<feature type="region of interest" description="Disordered" evidence="2">
    <location>
        <begin position="1"/>
        <end position="22"/>
    </location>
</feature>
<feature type="compositionally biased region" description="Low complexity" evidence="2">
    <location>
        <begin position="217"/>
        <end position="234"/>
    </location>
</feature>
<accession>A0A9P1I4E8</accession>
<sequence length="1164" mass="134586">MPMTEKAESVASKSSKKRKNRKKRDRQWSCYVDNLKNTIDCMYEMCRSEQSVAGCREAMLYLERANNDFKSLIETINVEKEWTTLEPEKRQSVAWEIRKSMSSPNPVTITDKPLLPISSMIAEAVRHTTEGTSSSKQNNLTAQNLTYARITAAAAVAAVAVAAEQQQNLAADDGWQIVGNRRRKSTSSTTVSEFDREISIEKELAPTAPLNVYERLSSTTSYRRPSSSNNMSNSATSLTCPRSAMDLPQTKASMAKMAYSRQLLWEKNQQSLVEKLRARQKKEKQSNRGCGFNFADPQAVRRSVEAFNQKRKSGNGEGSEKGSAKNLQSINEHGESSADNLNTTQEEDNIPADPTPSCSSSDVNQKEDKKSLFGYVDGLENDVEWREMTEEEESLALEENSLKLEIKQTEAISIDAELERQVDAEAGKIEKEEKREKKMQKKISKQAKEKDLEYENFRKMFHEIQSLATVAWSEIMQNTSRNVHEPGTPVEKHEKMSSPSRRRCQKDDDDFGKRHEEKLRRAEELRNQLQEEKAARVKELTKRVEEVREKQAKLKERKRQILEERMKRVAENRDKNIMEVIRKAKDDDQRVMEVKFIASLQEDNKRYDLMMKDANMEEKQKQMADERARKMEEKMAKKREQEAAANCRRLKAAEARQIKIKQLTARENEDYSDCLAEMKEIIGEFQKSKSECWKWPDNQKYERPKSCKNCEFQTFSDLDSVAHLFDKHAIRSQEDLKIMFVESEEVVDSFRKNATDEEMLMKSRGFLMKIQISEKLPNTLSSPRNRTRFIRDFIFVFDKMMSTQTRNDPGIQNQVEKSITELVAAIENDQKNEMYINIEQFCAVGGVEKICGAILEWTNRGIGLRLCIRLCHAFCVFLNDSRVAYSVIFKPEMMAILDRIVALIQTNPTNPQLSALLDILHAVLKSANSRISSHSNLKKWKELHCFDEKIKETMENISSFLKSSISRQEWLTAIKESRMIISKISKICENFSENSRFSSEFFEIFLEYSYESRKNSEEKSADLVANVIGICGTSKIWRGNSKQVFVLLVLLEEYLNRVGNLVKIENEKKGKWDLVTKNEECLMKLLRFLEILIDSWNYEKKKILSINWTSENSEILKTLKNLPLRLHCVEPYSTIIQKVFAKILENLKRNQKLELFGDFAFVNQ</sequence>